<keyword evidence="2" id="KW-0472">Membrane</keyword>
<dbReference type="AlphaFoldDB" id="A0A6C0AEI0"/>
<keyword evidence="2" id="KW-0812">Transmembrane</keyword>
<sequence>MVLEIILIILIIIICIVFYIFRFEIFDMDFTDSFGKYSEPIQSSCISPNGKCNIPGNQYTYRECVKNPITGKGCLDENNIQTFKSQTTSTQCLPSCRSSIWGAEIISPCQKRNTLDCLISGEQGIRSIKKECLNNDASGINTCKYKLSDTGIISTGCELNGETVTCKVGSYFEKYETCENLDNFPICGNWGVLKGTIPEEHSKVNNQETFFSEFLSCDANEDQFYFSKNCRSFENGNLISGDVNIFKKGFHNVKMVCRDENGNATKCQKIECTKSLKNIYNNLNNNKKSIGCPVETINYTCHKPCVYINELEGNWDQEIKNLVGNFKIINKSDFFLTLNNIPCSYNNSLTKKQITKTKLYDCFGDPESNLHPTKCIMVNSLEVLNNKEIYSINKNCNNEKIITRSGLLVSLKPTRNYSGNPNILFCHIISIFSGEYKGVLVYEKDQLFWRKFDFLNENLKATEFLLEYTGGYFNLKVNGKVVNLETENGKKMDLNGINFIGNNYENLEKFYEELQNTRNRFNVESCNLFYTYPPPKDYFV</sequence>
<keyword evidence="1" id="KW-0175">Coiled coil</keyword>
<evidence type="ECO:0000313" key="3">
    <source>
        <dbReference type="EMBL" id="QHS77850.1"/>
    </source>
</evidence>
<accession>A0A6C0AEI0</accession>
<proteinExistence type="predicted"/>
<reference evidence="3" key="1">
    <citation type="journal article" date="2020" name="Nature">
        <title>Giant virus diversity and host interactions through global metagenomics.</title>
        <authorList>
            <person name="Schulz F."/>
            <person name="Roux S."/>
            <person name="Paez-Espino D."/>
            <person name="Jungbluth S."/>
            <person name="Walsh D.A."/>
            <person name="Denef V.J."/>
            <person name="McMahon K.D."/>
            <person name="Konstantinidis K.T."/>
            <person name="Eloe-Fadrosh E.A."/>
            <person name="Kyrpides N.C."/>
            <person name="Woyke T."/>
        </authorList>
    </citation>
    <scope>NUCLEOTIDE SEQUENCE</scope>
    <source>
        <strain evidence="3">GVMAG-S-1021933-23</strain>
    </source>
</reference>
<feature type="transmembrane region" description="Helical" evidence="2">
    <location>
        <begin position="6"/>
        <end position="26"/>
    </location>
</feature>
<organism evidence="3">
    <name type="scientific">viral metagenome</name>
    <dbReference type="NCBI Taxonomy" id="1070528"/>
    <lineage>
        <taxon>unclassified sequences</taxon>
        <taxon>metagenomes</taxon>
        <taxon>organismal metagenomes</taxon>
    </lineage>
</organism>
<feature type="coiled-coil region" evidence="1">
    <location>
        <begin position="497"/>
        <end position="524"/>
    </location>
</feature>
<keyword evidence="2" id="KW-1133">Transmembrane helix</keyword>
<dbReference type="EMBL" id="MN740593">
    <property type="protein sequence ID" value="QHS77850.1"/>
    <property type="molecule type" value="Genomic_DNA"/>
</dbReference>
<evidence type="ECO:0000256" key="1">
    <source>
        <dbReference type="SAM" id="Coils"/>
    </source>
</evidence>
<protein>
    <submittedName>
        <fullName evidence="3">Uncharacterized protein</fullName>
    </submittedName>
</protein>
<evidence type="ECO:0000256" key="2">
    <source>
        <dbReference type="SAM" id="Phobius"/>
    </source>
</evidence>
<name>A0A6C0AEI0_9ZZZZ</name>